<keyword evidence="3" id="KW-1185">Reference proteome</keyword>
<evidence type="ECO:0000313" key="2">
    <source>
        <dbReference type="EMBL" id="MEY8662407.1"/>
    </source>
</evidence>
<dbReference type="Proteomes" id="UP001565236">
    <property type="component" value="Unassembled WGS sequence"/>
</dbReference>
<dbReference type="InterPro" id="IPR010982">
    <property type="entry name" value="Lambda_DNA-bd_dom_sf"/>
</dbReference>
<feature type="domain" description="HTH cro/C1-type" evidence="1">
    <location>
        <begin position="6"/>
        <end position="61"/>
    </location>
</feature>
<dbReference type="EMBL" id="JBCLUF010000017">
    <property type="protein sequence ID" value="MEY8662407.1"/>
    <property type="molecule type" value="Genomic_DNA"/>
</dbReference>
<dbReference type="PROSITE" id="PS50943">
    <property type="entry name" value="HTH_CROC1"/>
    <property type="match status" value="1"/>
</dbReference>
<dbReference type="PANTHER" id="PTHR37301:SF1">
    <property type="entry name" value="DNA-BINDING PROTEIN"/>
    <property type="match status" value="1"/>
</dbReference>
<dbReference type="InterPro" id="IPR001387">
    <property type="entry name" value="Cro/C1-type_HTH"/>
</dbReference>
<accession>A0ABV4DPK7</accession>
<evidence type="ECO:0000313" key="3">
    <source>
        <dbReference type="Proteomes" id="UP001565236"/>
    </source>
</evidence>
<dbReference type="PANTHER" id="PTHR37301">
    <property type="entry name" value="DNA-BINDING PROTEIN-RELATED"/>
    <property type="match status" value="1"/>
</dbReference>
<evidence type="ECO:0000259" key="1">
    <source>
        <dbReference type="PROSITE" id="PS50943"/>
    </source>
</evidence>
<dbReference type="CDD" id="cd00093">
    <property type="entry name" value="HTH_XRE"/>
    <property type="match status" value="1"/>
</dbReference>
<sequence>MIRYNLNKLIAERGLSANKIYVDTGISRSTLSKLINNQSNMIQLDTIDKLCQYLKVTPSDFLSYLPVDVEVQTLINHIDIFDDGSHYYSAKDFRVDLEVFIKLKNTMQDFTQDFVYRISNIKKEYPEKNIFNRMSDEPILDSIGNTKKMVYLVIINFDDVLKEAIKDITGGDYAFSVEIKDLILKSINNEIHQAGFKELFAYVDNYFKF</sequence>
<dbReference type="Pfam" id="PF13443">
    <property type="entry name" value="HTH_26"/>
    <property type="match status" value="1"/>
</dbReference>
<dbReference type="SUPFAM" id="SSF47413">
    <property type="entry name" value="lambda repressor-like DNA-binding domains"/>
    <property type="match status" value="1"/>
</dbReference>
<gene>
    <name evidence="2" type="ORF">AALT52_05840</name>
</gene>
<protein>
    <submittedName>
        <fullName evidence="2">Helix-turn-helix transcriptional regulator</fullName>
    </submittedName>
</protein>
<dbReference type="Gene3D" id="1.10.260.40">
    <property type="entry name" value="lambda repressor-like DNA-binding domains"/>
    <property type="match status" value="1"/>
</dbReference>
<name>A0ABV4DPK7_9LACO</name>
<reference evidence="2 3" key="1">
    <citation type="submission" date="2024-03" db="EMBL/GenBank/DDBJ databases">
        <title>Mouse gut bacterial collection (mGBC) of GemPharmatech.</title>
        <authorList>
            <person name="He Y."/>
            <person name="Dong L."/>
            <person name="Wu D."/>
            <person name="Gao X."/>
            <person name="Lin Z."/>
        </authorList>
    </citation>
    <scope>NUCLEOTIDE SEQUENCE [LARGE SCALE GENOMIC DNA]</scope>
    <source>
        <strain evidence="2 3">15-30</strain>
    </source>
</reference>
<organism evidence="2 3">
    <name type="scientific">Ligilactobacillus faecis</name>
    <dbReference type="NCBI Taxonomy" id="762833"/>
    <lineage>
        <taxon>Bacteria</taxon>
        <taxon>Bacillati</taxon>
        <taxon>Bacillota</taxon>
        <taxon>Bacilli</taxon>
        <taxon>Lactobacillales</taxon>
        <taxon>Lactobacillaceae</taxon>
        <taxon>Ligilactobacillus</taxon>
    </lineage>
</organism>
<dbReference type="SMART" id="SM00530">
    <property type="entry name" value="HTH_XRE"/>
    <property type="match status" value="1"/>
</dbReference>
<dbReference type="RefSeq" id="WP_369941936.1">
    <property type="nucleotide sequence ID" value="NZ_JBCLUF010000017.1"/>
</dbReference>
<comment type="caution">
    <text evidence="2">The sequence shown here is derived from an EMBL/GenBank/DDBJ whole genome shotgun (WGS) entry which is preliminary data.</text>
</comment>
<proteinExistence type="predicted"/>